<keyword evidence="1" id="KW-0732">Signal</keyword>
<proteinExistence type="predicted"/>
<comment type="caution">
    <text evidence="2">The sequence shown here is derived from an EMBL/GenBank/DDBJ whole genome shotgun (WGS) entry which is preliminary data.</text>
</comment>
<evidence type="ECO:0000313" key="3">
    <source>
        <dbReference type="Proteomes" id="UP000317977"/>
    </source>
</evidence>
<gene>
    <name evidence="2" type="ORF">Poly59_11960</name>
</gene>
<keyword evidence="3" id="KW-1185">Reference proteome</keyword>
<accession>A0A5C6FA09</accession>
<organism evidence="2 3">
    <name type="scientific">Rubripirellula reticaptiva</name>
    <dbReference type="NCBI Taxonomy" id="2528013"/>
    <lineage>
        <taxon>Bacteria</taxon>
        <taxon>Pseudomonadati</taxon>
        <taxon>Planctomycetota</taxon>
        <taxon>Planctomycetia</taxon>
        <taxon>Pirellulales</taxon>
        <taxon>Pirellulaceae</taxon>
        <taxon>Rubripirellula</taxon>
    </lineage>
</organism>
<evidence type="ECO:0000313" key="2">
    <source>
        <dbReference type="EMBL" id="TWU58285.1"/>
    </source>
</evidence>
<reference evidence="2 3" key="1">
    <citation type="submission" date="2019-02" db="EMBL/GenBank/DDBJ databases">
        <title>Deep-cultivation of Planctomycetes and their phenomic and genomic characterization uncovers novel biology.</title>
        <authorList>
            <person name="Wiegand S."/>
            <person name="Jogler M."/>
            <person name="Boedeker C."/>
            <person name="Pinto D."/>
            <person name="Vollmers J."/>
            <person name="Rivas-Marin E."/>
            <person name="Kohn T."/>
            <person name="Peeters S.H."/>
            <person name="Heuer A."/>
            <person name="Rast P."/>
            <person name="Oberbeckmann S."/>
            <person name="Bunk B."/>
            <person name="Jeske O."/>
            <person name="Meyerdierks A."/>
            <person name="Storesund J.E."/>
            <person name="Kallscheuer N."/>
            <person name="Luecker S."/>
            <person name="Lage O.M."/>
            <person name="Pohl T."/>
            <person name="Merkel B.J."/>
            <person name="Hornburger P."/>
            <person name="Mueller R.-W."/>
            <person name="Bruemmer F."/>
            <person name="Labrenz M."/>
            <person name="Spormann A.M."/>
            <person name="Op Den Camp H."/>
            <person name="Overmann J."/>
            <person name="Amann R."/>
            <person name="Jetten M.S.M."/>
            <person name="Mascher T."/>
            <person name="Medema M.H."/>
            <person name="Devos D.P."/>
            <person name="Kaster A.-K."/>
            <person name="Ovreas L."/>
            <person name="Rohde M."/>
            <person name="Galperin M.Y."/>
            <person name="Jogler C."/>
        </authorList>
    </citation>
    <scope>NUCLEOTIDE SEQUENCE [LARGE SCALE GENOMIC DNA]</scope>
    <source>
        <strain evidence="2 3">Poly59</strain>
    </source>
</reference>
<protein>
    <recommendedName>
        <fullName evidence="4">Secreted protein</fullName>
    </recommendedName>
</protein>
<evidence type="ECO:0008006" key="4">
    <source>
        <dbReference type="Google" id="ProtNLM"/>
    </source>
</evidence>
<feature type="signal peptide" evidence="1">
    <location>
        <begin position="1"/>
        <end position="29"/>
    </location>
</feature>
<evidence type="ECO:0000256" key="1">
    <source>
        <dbReference type="SAM" id="SignalP"/>
    </source>
</evidence>
<dbReference type="AlphaFoldDB" id="A0A5C6FA09"/>
<dbReference type="EMBL" id="SJPX01000001">
    <property type="protein sequence ID" value="TWU58285.1"/>
    <property type="molecule type" value="Genomic_DNA"/>
</dbReference>
<dbReference type="Proteomes" id="UP000317977">
    <property type="component" value="Unassembled WGS sequence"/>
</dbReference>
<name>A0A5C6FA09_9BACT</name>
<sequence precursor="true">MSFNHERLSMKSIFILAVVVLGTARPACATIQANDSVVIGGNTCGVFQLPMSELWYYPDEEPAGRKPIPKFEMRDTANSRGYRAKFAISRGRLFLNSIEGTIDGREVLNDEIIPKRFPIHDR</sequence>
<feature type="chain" id="PRO_5022967468" description="Secreted protein" evidence="1">
    <location>
        <begin position="30"/>
        <end position="122"/>
    </location>
</feature>